<keyword evidence="3 7" id="KW-0805">Transcription regulation</keyword>
<protein>
    <recommendedName>
        <fullName evidence="7">Mediator of RNA polymerase II transcription subunit 1</fullName>
    </recommendedName>
    <alternativeName>
        <fullName evidence="7">Mediator complex subunit 1</fullName>
    </alternativeName>
</protein>
<dbReference type="InterPro" id="IPR019680">
    <property type="entry name" value="Mediator_Med1"/>
</dbReference>
<comment type="similarity">
    <text evidence="2 7">Belongs to the Mediator complex subunit 1 family.</text>
</comment>
<feature type="domain" description="Mediator complex subunit Med1" evidence="9">
    <location>
        <begin position="119"/>
        <end position="539"/>
    </location>
</feature>
<evidence type="ECO:0000256" key="4">
    <source>
        <dbReference type="ARBA" id="ARBA00023159"/>
    </source>
</evidence>
<gene>
    <name evidence="10" type="ORF">F53441_14320</name>
</gene>
<dbReference type="OrthoDB" id="5310959at2759"/>
<feature type="region of interest" description="Disordered" evidence="8">
    <location>
        <begin position="1"/>
        <end position="59"/>
    </location>
</feature>
<dbReference type="Pfam" id="PF10744">
    <property type="entry name" value="Med1"/>
    <property type="match status" value="1"/>
</dbReference>
<keyword evidence="11" id="KW-1185">Reference proteome</keyword>
<comment type="caution">
    <text evidence="10">The sequence shown here is derived from an EMBL/GenBank/DDBJ whole genome shotgun (WGS) entry which is preliminary data.</text>
</comment>
<organism evidence="10 11">
    <name type="scientific">Fusarium austroafricanum</name>
    <dbReference type="NCBI Taxonomy" id="2364996"/>
    <lineage>
        <taxon>Eukaryota</taxon>
        <taxon>Fungi</taxon>
        <taxon>Dikarya</taxon>
        <taxon>Ascomycota</taxon>
        <taxon>Pezizomycotina</taxon>
        <taxon>Sordariomycetes</taxon>
        <taxon>Hypocreomycetidae</taxon>
        <taxon>Hypocreales</taxon>
        <taxon>Nectriaceae</taxon>
        <taxon>Fusarium</taxon>
        <taxon>Fusarium concolor species complex</taxon>
    </lineage>
</organism>
<comment type="function">
    <text evidence="7">Component of the Mediator complex, a coactivator involved in the regulated transcription of nearly all RNA polymerase II-dependent genes. Mediator functions as a bridge to convey information from gene-specific regulatory proteins to the basal RNA polymerase II transcription machinery. Mediator is recruited to promoters by direct interactions with regulatory proteins and serves as a scaffold for the assembly of a functional preinitiation complex with RNA polymerase II and the general transcription factors.</text>
</comment>
<evidence type="ECO:0000313" key="10">
    <source>
        <dbReference type="EMBL" id="KAF4422058.1"/>
    </source>
</evidence>
<name>A0A8H4NGJ3_9HYPO</name>
<feature type="region of interest" description="Disordered" evidence="8">
    <location>
        <begin position="366"/>
        <end position="390"/>
    </location>
</feature>
<keyword evidence="6 7" id="KW-0539">Nucleus</keyword>
<feature type="compositionally biased region" description="Basic and acidic residues" evidence="8">
    <location>
        <begin position="366"/>
        <end position="375"/>
    </location>
</feature>
<dbReference type="EMBL" id="JAADJG010001187">
    <property type="protein sequence ID" value="KAF4422058.1"/>
    <property type="molecule type" value="Genomic_DNA"/>
</dbReference>
<feature type="compositionally biased region" description="Polar residues" evidence="8">
    <location>
        <begin position="10"/>
        <end position="21"/>
    </location>
</feature>
<dbReference type="PANTHER" id="PTHR35041:SF4">
    <property type="entry name" value="MEDIATOR OF RNA POLYMERASE II TRANSCRIPTION SUBUNIT 1"/>
    <property type="match status" value="1"/>
</dbReference>
<evidence type="ECO:0000256" key="1">
    <source>
        <dbReference type="ARBA" id="ARBA00004123"/>
    </source>
</evidence>
<evidence type="ECO:0000256" key="2">
    <source>
        <dbReference type="ARBA" id="ARBA00006210"/>
    </source>
</evidence>
<keyword evidence="5 7" id="KW-0804">Transcription</keyword>
<evidence type="ECO:0000256" key="7">
    <source>
        <dbReference type="RuleBase" id="RU364059"/>
    </source>
</evidence>
<evidence type="ECO:0000256" key="8">
    <source>
        <dbReference type="SAM" id="MobiDB-lite"/>
    </source>
</evidence>
<proteinExistence type="inferred from homology"/>
<evidence type="ECO:0000259" key="9">
    <source>
        <dbReference type="Pfam" id="PF10744"/>
    </source>
</evidence>
<evidence type="ECO:0000313" key="11">
    <source>
        <dbReference type="Proteomes" id="UP000605986"/>
    </source>
</evidence>
<keyword evidence="4 7" id="KW-0010">Activator</keyword>
<evidence type="ECO:0000256" key="5">
    <source>
        <dbReference type="ARBA" id="ARBA00023163"/>
    </source>
</evidence>
<dbReference type="PANTHER" id="PTHR35041">
    <property type="entry name" value="MEDIATOR OF RNA POLYMERASE II TRANSCRIPTION SUBUNIT 1"/>
    <property type="match status" value="1"/>
</dbReference>
<evidence type="ECO:0000256" key="3">
    <source>
        <dbReference type="ARBA" id="ARBA00023015"/>
    </source>
</evidence>
<accession>A0A8H4NGJ3</accession>
<dbReference type="GO" id="GO:0016592">
    <property type="term" value="C:mediator complex"/>
    <property type="evidence" value="ECO:0007669"/>
    <property type="project" value="InterPro"/>
</dbReference>
<dbReference type="GO" id="GO:0045944">
    <property type="term" value="P:positive regulation of transcription by RNA polymerase II"/>
    <property type="evidence" value="ECO:0007669"/>
    <property type="project" value="UniProtKB-ARBA"/>
</dbReference>
<dbReference type="AlphaFoldDB" id="A0A8H4NGJ3"/>
<evidence type="ECO:0000256" key="6">
    <source>
        <dbReference type="ARBA" id="ARBA00023242"/>
    </source>
</evidence>
<comment type="subcellular location">
    <subcellularLocation>
        <location evidence="1 7">Nucleus</location>
    </subcellularLocation>
</comment>
<dbReference type="GO" id="GO:0003712">
    <property type="term" value="F:transcription coregulator activity"/>
    <property type="evidence" value="ECO:0007669"/>
    <property type="project" value="InterPro"/>
</dbReference>
<sequence length="673" mass="74037">MATPTAIKHASQQGRTPSQLAAATPPVSTPFSNPAHAVFSPRGPRSSPQQFKKSPAASTLMAHASNAPLNFDSPSTAAAMGALGIPGGLDMGLDNVGVGGLGTLGALASEDDKLKRLETIIATLDQKKGLVSEAGLERLAQRIGLDCLSEDHTASDGRKQKTLVIAGSAIQLDITLDNNIVENISLAFPESAPSVTKHVGHASEILLKDLQLLPNQSPLTKTLDRFAINLERLAVLDKLSIIPGLDCHEALAGIYVSLERLHQWDIARLREQPGMSTKSDSELSTAAMCTRNGQPVMHSKDRVGLALQYWKVLRLIQPTNDKLASFAASREQVWSLFIGCASTGGMGHMPVRVSEDWISKDVVKAEPSMDPKRPNLDWQEPDNVVLPPSEESKDAGMEMLQPDLSTARVPQVMFTATFDPPIILPQNDWLRLHSYANVNANPLYGYSPTFDSLFFPIPPGSAQDPSELRAISRKRDVCIYDKDQKPTIKPHLNTLYIYKQIYSQVVTEIPFSHPQQLIEMLPLLRQYAFVATLLENSFGSQTKEVERLPKQGNAPAQATKQNVTTRDELADFMKSTSVAYDTTFAREVKLDVTLWVHPIPHLQIVFPFQDSTANITLKVLEDGIVEVVEENVIPRGEDSRKKGKELTRADLGKLLEYMEDLCKWAEWIRTRLG</sequence>
<reference evidence="10" key="1">
    <citation type="submission" date="2020-01" db="EMBL/GenBank/DDBJ databases">
        <title>Identification and distribution of gene clusters putatively required for synthesis of sphingolipid metabolism inhibitors in phylogenetically diverse species of the filamentous fungus Fusarium.</title>
        <authorList>
            <person name="Kim H.-S."/>
            <person name="Busman M."/>
            <person name="Brown D.W."/>
            <person name="Divon H."/>
            <person name="Uhlig S."/>
            <person name="Proctor R.H."/>
        </authorList>
    </citation>
    <scope>NUCLEOTIDE SEQUENCE</scope>
    <source>
        <strain evidence="10">NRRL 53441</strain>
    </source>
</reference>
<dbReference type="Proteomes" id="UP000605986">
    <property type="component" value="Unassembled WGS sequence"/>
</dbReference>